<feature type="domain" description="TMC" evidence="7">
    <location>
        <begin position="464"/>
        <end position="571"/>
    </location>
</feature>
<dbReference type="GO" id="GO:0008381">
    <property type="term" value="F:mechanosensitive monoatomic ion channel activity"/>
    <property type="evidence" value="ECO:0007669"/>
    <property type="project" value="TreeGrafter"/>
</dbReference>
<dbReference type="Pfam" id="PF07810">
    <property type="entry name" value="TMC"/>
    <property type="match status" value="1"/>
</dbReference>
<feature type="transmembrane region" description="Helical" evidence="6">
    <location>
        <begin position="574"/>
        <end position="597"/>
    </location>
</feature>
<feature type="transmembrane region" description="Helical" evidence="6">
    <location>
        <begin position="346"/>
        <end position="369"/>
    </location>
</feature>
<evidence type="ECO:0000256" key="6">
    <source>
        <dbReference type="SAM" id="Phobius"/>
    </source>
</evidence>
<evidence type="ECO:0000256" key="1">
    <source>
        <dbReference type="ARBA" id="ARBA00004141"/>
    </source>
</evidence>
<sequence length="722" mass="82381">METISLEMHPMGNSESIVEPRPYMQDLPSRLVRHSASTVMRSQASMQRRSVGNTLQRTDALRRDGNLQGQLDEFSPGPVCDRQMIDCGFSTLPEEVLEKVNFKAVPLPMSFKRRFKDSLQARAPKRVSKGKALLMSVTMAWTRFEIVVKEGLYSLQLWRGHLKEIEGQFGSVICSGTPTNHANGHATNVTSCRYDSAYSSSNKSDSGILTAVLDFFTGQGWISNTIMFYSTYPSDVIISQEGVRYLLPLAYLLTGGAYFLFCLLTLVKNASSGLRQGYIESEGVFNSFCNRLFSAWDYCICERSAAMHKKQIIAKDFCFELEEEQRLRRTLNRTKKQKMVLYATRITINVLIVPALWYVSFVLVFGVIFSKKVTEKGRNQFEQMLIRSSLSLAITIPNLVLPPLFEFLSVFEDWGPKFELGLNLLRRICVKLPSIAMLMILLYKDLGDRIQDDSVLLSAHCEQCWENEIAAQMYMLVWVDFFVVLLITLGFETFRKLLYKHCSCFRKIGMAQFDISRNVIDLAYGQCLILIGTFFSPILPVIGVLKLIVFFYVKKLSLFHNNRLPDKPFQGAKLSSIFALLLLVTFLMSIGLVGWGVTRVPTSYCGPFKNTECSKEKFIIDELSYVVSGWPEFIHATLRFMRTAAFLLPITIGVLSLLYYYRSMAHEHRRVIKTLKNHLIYEGKFKKKLLSQLVSQPYGDRNERKGSEKYSEEDILLASLCD</sequence>
<feature type="transmembrane region" description="Helical" evidence="6">
    <location>
        <begin position="390"/>
        <end position="412"/>
    </location>
</feature>
<comment type="similarity">
    <text evidence="2">Belongs to the TMC family.</text>
</comment>
<dbReference type="PANTHER" id="PTHR23302:SF24">
    <property type="entry name" value="TMC DOMAIN-CONTAINING PROTEIN"/>
    <property type="match status" value="1"/>
</dbReference>
<protein>
    <submittedName>
        <fullName evidence="8">Transmembrane channel-like protein 7</fullName>
    </submittedName>
</protein>
<reference evidence="9" key="1">
    <citation type="journal article" date="2017" name="bioRxiv">
        <title>Comparative analysis of the genomes of Stylophora pistillata and Acropora digitifera provides evidence for extensive differences between species of corals.</title>
        <authorList>
            <person name="Voolstra C.R."/>
            <person name="Li Y."/>
            <person name="Liew Y.J."/>
            <person name="Baumgarten S."/>
            <person name="Zoccola D."/>
            <person name="Flot J.-F."/>
            <person name="Tambutte S."/>
            <person name="Allemand D."/>
            <person name="Aranda M."/>
        </authorList>
    </citation>
    <scope>NUCLEOTIDE SEQUENCE [LARGE SCALE GENOMIC DNA]</scope>
</reference>
<keyword evidence="9" id="KW-1185">Reference proteome</keyword>
<evidence type="ECO:0000313" key="9">
    <source>
        <dbReference type="Proteomes" id="UP000225706"/>
    </source>
</evidence>
<accession>A0A2B4S7V7</accession>
<keyword evidence="4 6" id="KW-1133">Transmembrane helix</keyword>
<feature type="transmembrane region" description="Helical" evidence="6">
    <location>
        <begin position="523"/>
        <end position="553"/>
    </location>
</feature>
<keyword evidence="5 6" id="KW-0472">Membrane</keyword>
<gene>
    <name evidence="8" type="primary">TMC7</name>
    <name evidence="8" type="ORF">AWC38_SpisGene9893</name>
</gene>
<dbReference type="PANTHER" id="PTHR23302">
    <property type="entry name" value="TRANSMEMBRANE CHANNEL-RELATED"/>
    <property type="match status" value="1"/>
</dbReference>
<dbReference type="AlphaFoldDB" id="A0A2B4S7V7"/>
<comment type="caution">
    <text evidence="8">The sequence shown here is derived from an EMBL/GenBank/DDBJ whole genome shotgun (WGS) entry which is preliminary data.</text>
</comment>
<evidence type="ECO:0000256" key="5">
    <source>
        <dbReference type="ARBA" id="ARBA00023136"/>
    </source>
</evidence>
<dbReference type="OrthoDB" id="1936208at2759"/>
<feature type="transmembrane region" description="Helical" evidence="6">
    <location>
        <begin position="245"/>
        <end position="267"/>
    </location>
</feature>
<keyword evidence="3 6" id="KW-0812">Transmembrane</keyword>
<evidence type="ECO:0000256" key="3">
    <source>
        <dbReference type="ARBA" id="ARBA00022692"/>
    </source>
</evidence>
<evidence type="ECO:0000259" key="7">
    <source>
        <dbReference type="Pfam" id="PF07810"/>
    </source>
</evidence>
<dbReference type="InterPro" id="IPR038900">
    <property type="entry name" value="TMC"/>
</dbReference>
<dbReference type="GO" id="GO:0005886">
    <property type="term" value="C:plasma membrane"/>
    <property type="evidence" value="ECO:0007669"/>
    <property type="project" value="InterPro"/>
</dbReference>
<evidence type="ECO:0000313" key="8">
    <source>
        <dbReference type="EMBL" id="PFX25466.1"/>
    </source>
</evidence>
<evidence type="ECO:0000256" key="4">
    <source>
        <dbReference type="ARBA" id="ARBA00022989"/>
    </source>
</evidence>
<evidence type="ECO:0000256" key="2">
    <source>
        <dbReference type="ARBA" id="ARBA00006510"/>
    </source>
</evidence>
<feature type="transmembrane region" description="Helical" evidence="6">
    <location>
        <begin position="640"/>
        <end position="661"/>
    </location>
</feature>
<dbReference type="EMBL" id="LSMT01000150">
    <property type="protein sequence ID" value="PFX25466.1"/>
    <property type="molecule type" value="Genomic_DNA"/>
</dbReference>
<name>A0A2B4S7V7_STYPI</name>
<proteinExistence type="inferred from homology"/>
<dbReference type="Proteomes" id="UP000225706">
    <property type="component" value="Unassembled WGS sequence"/>
</dbReference>
<dbReference type="InterPro" id="IPR012496">
    <property type="entry name" value="TMC_dom"/>
</dbReference>
<feature type="transmembrane region" description="Helical" evidence="6">
    <location>
        <begin position="473"/>
        <end position="491"/>
    </location>
</feature>
<comment type="subcellular location">
    <subcellularLocation>
        <location evidence="1">Membrane</location>
        <topology evidence="1">Multi-pass membrane protein</topology>
    </subcellularLocation>
</comment>
<dbReference type="STRING" id="50429.A0A2B4S7V7"/>
<organism evidence="8 9">
    <name type="scientific">Stylophora pistillata</name>
    <name type="common">Smooth cauliflower coral</name>
    <dbReference type="NCBI Taxonomy" id="50429"/>
    <lineage>
        <taxon>Eukaryota</taxon>
        <taxon>Metazoa</taxon>
        <taxon>Cnidaria</taxon>
        <taxon>Anthozoa</taxon>
        <taxon>Hexacorallia</taxon>
        <taxon>Scleractinia</taxon>
        <taxon>Astrocoeniina</taxon>
        <taxon>Pocilloporidae</taxon>
        <taxon>Stylophora</taxon>
    </lineage>
</organism>